<name>A0A428PQF8_9HYPO</name>
<feature type="domain" description="LysM" evidence="6">
    <location>
        <begin position="83"/>
        <end position="129"/>
    </location>
</feature>
<dbReference type="SUPFAM" id="SSF54106">
    <property type="entry name" value="LysM domain"/>
    <property type="match status" value="1"/>
</dbReference>
<evidence type="ECO:0000313" key="8">
    <source>
        <dbReference type="Proteomes" id="UP000288168"/>
    </source>
</evidence>
<dbReference type="PROSITE" id="PS51782">
    <property type="entry name" value="LYSM"/>
    <property type="match status" value="1"/>
</dbReference>
<keyword evidence="1" id="KW-0147">Chitin-binding</keyword>
<keyword evidence="2" id="KW-0732">Signal</keyword>
<evidence type="ECO:0000256" key="2">
    <source>
        <dbReference type="ARBA" id="ARBA00022729"/>
    </source>
</evidence>
<dbReference type="InterPro" id="IPR018392">
    <property type="entry name" value="LysM"/>
</dbReference>
<evidence type="ECO:0000256" key="1">
    <source>
        <dbReference type="ARBA" id="ARBA00022669"/>
    </source>
</evidence>
<dbReference type="GO" id="GO:0008061">
    <property type="term" value="F:chitin binding"/>
    <property type="evidence" value="ECO:0007669"/>
    <property type="project" value="UniProtKB-KW"/>
</dbReference>
<reference evidence="7 8" key="1">
    <citation type="submission" date="2017-06" db="EMBL/GenBank/DDBJ databases">
        <title>Comparative genomic analysis of Ambrosia Fusariam Clade fungi.</title>
        <authorList>
            <person name="Stajich J.E."/>
            <person name="Carrillo J."/>
            <person name="Kijimoto T."/>
            <person name="Eskalen A."/>
            <person name="O'Donnell K."/>
            <person name="Kasson M."/>
        </authorList>
    </citation>
    <scope>NUCLEOTIDE SEQUENCE [LARGE SCALE GENOMIC DNA]</scope>
    <source>
        <strain evidence="7 8">NRRL62584</strain>
    </source>
</reference>
<dbReference type="CDD" id="cd00118">
    <property type="entry name" value="LysM"/>
    <property type="match status" value="1"/>
</dbReference>
<dbReference type="InterPro" id="IPR052210">
    <property type="entry name" value="LysM1-like"/>
</dbReference>
<dbReference type="Gene3D" id="3.10.350.10">
    <property type="entry name" value="LysM domain"/>
    <property type="match status" value="1"/>
</dbReference>
<dbReference type="InterPro" id="IPR036779">
    <property type="entry name" value="LysM_dom_sf"/>
</dbReference>
<dbReference type="PANTHER" id="PTHR34997">
    <property type="entry name" value="AM15"/>
    <property type="match status" value="1"/>
</dbReference>
<dbReference type="OrthoDB" id="5985073at2759"/>
<dbReference type="EMBL" id="NKCI01000103">
    <property type="protein sequence ID" value="RSL55261.1"/>
    <property type="molecule type" value="Genomic_DNA"/>
</dbReference>
<organism evidence="7 8">
    <name type="scientific">Fusarium duplospermum</name>
    <dbReference type="NCBI Taxonomy" id="1325734"/>
    <lineage>
        <taxon>Eukaryota</taxon>
        <taxon>Fungi</taxon>
        <taxon>Dikarya</taxon>
        <taxon>Ascomycota</taxon>
        <taxon>Pezizomycotina</taxon>
        <taxon>Sordariomycetes</taxon>
        <taxon>Hypocreomycetidae</taxon>
        <taxon>Hypocreales</taxon>
        <taxon>Nectriaceae</taxon>
        <taxon>Fusarium</taxon>
        <taxon>Fusarium solani species complex</taxon>
    </lineage>
</organism>
<dbReference type="STRING" id="1325734.A0A428PQF8"/>
<evidence type="ECO:0000256" key="3">
    <source>
        <dbReference type="ARBA" id="ARBA00023026"/>
    </source>
</evidence>
<evidence type="ECO:0000256" key="5">
    <source>
        <dbReference type="SAM" id="MobiDB-lite"/>
    </source>
</evidence>
<feature type="region of interest" description="Disordered" evidence="5">
    <location>
        <begin position="1"/>
        <end position="35"/>
    </location>
</feature>
<sequence>MDESSDDGQNTERFSKPTTTVTSERIDGSTTAAESTIKGGRVKTITKTATSTETWCNTMTSTVSIGVATPSPIPDGMKDGCKKFHRVKAGDYCDKICKENSISIEEFVSWNPAVESDCTLVMKDYYYCISH</sequence>
<evidence type="ECO:0000259" key="6">
    <source>
        <dbReference type="PROSITE" id="PS51782"/>
    </source>
</evidence>
<comment type="similarity">
    <text evidence="4">Belongs to the secreted LysM effector family.</text>
</comment>
<dbReference type="Proteomes" id="UP000288168">
    <property type="component" value="Unassembled WGS sequence"/>
</dbReference>
<dbReference type="PANTHER" id="PTHR34997:SF2">
    <property type="entry name" value="LYSM DOMAIN-CONTAINING PROTEIN-RELATED"/>
    <property type="match status" value="1"/>
</dbReference>
<protein>
    <recommendedName>
        <fullName evidence="6">LysM domain-containing protein</fullName>
    </recommendedName>
</protein>
<keyword evidence="3" id="KW-0843">Virulence</keyword>
<dbReference type="AlphaFoldDB" id="A0A428PQF8"/>
<proteinExistence type="inferred from homology"/>
<evidence type="ECO:0000313" key="7">
    <source>
        <dbReference type="EMBL" id="RSL55261.1"/>
    </source>
</evidence>
<gene>
    <name evidence="7" type="ORF">CEP54_009477</name>
</gene>
<feature type="compositionally biased region" description="Polar residues" evidence="5">
    <location>
        <begin position="7"/>
        <end position="34"/>
    </location>
</feature>
<dbReference type="Pfam" id="PF01476">
    <property type="entry name" value="LysM"/>
    <property type="match status" value="1"/>
</dbReference>
<comment type="caution">
    <text evidence="7">The sequence shown here is derived from an EMBL/GenBank/DDBJ whole genome shotgun (WGS) entry which is preliminary data.</text>
</comment>
<evidence type="ECO:0000256" key="4">
    <source>
        <dbReference type="ARBA" id="ARBA00044955"/>
    </source>
</evidence>
<keyword evidence="8" id="KW-1185">Reference proteome</keyword>
<accession>A0A428PQF8</accession>